<feature type="domain" description="Tyr recombinase" evidence="6">
    <location>
        <begin position="243"/>
        <end position="443"/>
    </location>
</feature>
<keyword evidence="8" id="KW-1185">Reference proteome</keyword>
<dbReference type="GO" id="GO:0015074">
    <property type="term" value="P:DNA integration"/>
    <property type="evidence" value="ECO:0007669"/>
    <property type="project" value="UniProtKB-KW"/>
</dbReference>
<dbReference type="CDD" id="cd01189">
    <property type="entry name" value="INT_ICEBs1_C_like"/>
    <property type="match status" value="1"/>
</dbReference>
<dbReference type="Pfam" id="PF00589">
    <property type="entry name" value="Phage_integrase"/>
    <property type="match status" value="1"/>
</dbReference>
<name>U2KYL7_9FIRM</name>
<dbReference type="HOGENOM" id="CLU_027562_17_1_9"/>
<comment type="caution">
    <text evidence="7">The sequence shown here is derived from an EMBL/GenBank/DDBJ whole genome shotgun (WGS) entry which is preliminary data.</text>
</comment>
<dbReference type="AlphaFoldDB" id="U2KYL7"/>
<dbReference type="Pfam" id="PF14659">
    <property type="entry name" value="Phage_int_SAM_3"/>
    <property type="match status" value="1"/>
</dbReference>
<dbReference type="eggNOG" id="COG0582">
    <property type="taxonomic scope" value="Bacteria"/>
</dbReference>
<accession>U2KYL7</accession>
<dbReference type="InterPro" id="IPR013762">
    <property type="entry name" value="Integrase-like_cat_sf"/>
</dbReference>
<comment type="function">
    <text evidence="1">Site-specific tyrosine recombinase, which acts by catalyzing the cutting and rejoining of the recombining DNA molecules.</text>
</comment>
<dbReference type="RefSeq" id="WP_021681511.1">
    <property type="nucleotide sequence ID" value="NZ_KI260355.1"/>
</dbReference>
<protein>
    <submittedName>
        <fullName evidence="7">Site-specific recombinase, phage integrase family</fullName>
    </submittedName>
</protein>
<dbReference type="Proteomes" id="UP000016662">
    <property type="component" value="Unassembled WGS sequence"/>
</dbReference>
<dbReference type="Gene3D" id="1.10.443.10">
    <property type="entry name" value="Intergrase catalytic core"/>
    <property type="match status" value="1"/>
</dbReference>
<dbReference type="InterPro" id="IPR050808">
    <property type="entry name" value="Phage_Integrase"/>
</dbReference>
<keyword evidence="5" id="KW-0233">DNA recombination</keyword>
<dbReference type="InterPro" id="IPR010998">
    <property type="entry name" value="Integrase_recombinase_N"/>
</dbReference>
<evidence type="ECO:0000256" key="2">
    <source>
        <dbReference type="ARBA" id="ARBA00008857"/>
    </source>
</evidence>
<reference evidence="7 8" key="1">
    <citation type="submission" date="2013-07" db="EMBL/GenBank/DDBJ databases">
        <authorList>
            <person name="Weinstock G."/>
            <person name="Sodergren E."/>
            <person name="Wylie T."/>
            <person name="Fulton L."/>
            <person name="Fulton R."/>
            <person name="Fronick C."/>
            <person name="O'Laughlin M."/>
            <person name="Godfrey J."/>
            <person name="Miner T."/>
            <person name="Herter B."/>
            <person name="Appelbaum E."/>
            <person name="Cordes M."/>
            <person name="Lek S."/>
            <person name="Wollam A."/>
            <person name="Pepin K.H."/>
            <person name="Palsikar V.B."/>
            <person name="Mitreva M."/>
            <person name="Wilson R.K."/>
        </authorList>
    </citation>
    <scope>NUCLEOTIDE SEQUENCE [LARGE SCALE GENOMIC DNA]</scope>
    <source>
        <strain evidence="7 8">ATCC 27760</strain>
    </source>
</reference>
<dbReference type="SUPFAM" id="SSF56349">
    <property type="entry name" value="DNA breaking-rejoining enzymes"/>
    <property type="match status" value="1"/>
</dbReference>
<evidence type="ECO:0000313" key="8">
    <source>
        <dbReference type="Proteomes" id="UP000016662"/>
    </source>
</evidence>
<dbReference type="Gene3D" id="1.10.150.130">
    <property type="match status" value="1"/>
</dbReference>
<dbReference type="PROSITE" id="PS51898">
    <property type="entry name" value="TYR_RECOMBINASE"/>
    <property type="match status" value="1"/>
</dbReference>
<evidence type="ECO:0000256" key="3">
    <source>
        <dbReference type="ARBA" id="ARBA00022908"/>
    </source>
</evidence>
<dbReference type="PANTHER" id="PTHR30629:SF2">
    <property type="entry name" value="PROPHAGE INTEGRASE INTS-RELATED"/>
    <property type="match status" value="1"/>
</dbReference>
<keyword evidence="3" id="KW-0229">DNA integration</keyword>
<dbReference type="InterPro" id="IPR002104">
    <property type="entry name" value="Integrase_catalytic"/>
</dbReference>
<evidence type="ECO:0000256" key="5">
    <source>
        <dbReference type="ARBA" id="ARBA00023172"/>
    </source>
</evidence>
<dbReference type="PATRIC" id="fig|411473.3.peg.155"/>
<organism evidence="7 8">
    <name type="scientific">Ruminococcus callidus ATCC 27760</name>
    <dbReference type="NCBI Taxonomy" id="411473"/>
    <lineage>
        <taxon>Bacteria</taxon>
        <taxon>Bacillati</taxon>
        <taxon>Bacillota</taxon>
        <taxon>Clostridia</taxon>
        <taxon>Eubacteriales</taxon>
        <taxon>Oscillospiraceae</taxon>
        <taxon>Ruminococcus</taxon>
    </lineage>
</organism>
<evidence type="ECO:0000256" key="4">
    <source>
        <dbReference type="ARBA" id="ARBA00023125"/>
    </source>
</evidence>
<evidence type="ECO:0000313" key="7">
    <source>
        <dbReference type="EMBL" id="ERJ97392.1"/>
    </source>
</evidence>
<comment type="similarity">
    <text evidence="2">Belongs to the 'phage' integrase family.</text>
</comment>
<gene>
    <name evidence="7" type="ORF">RUMCAL_00175</name>
</gene>
<dbReference type="PANTHER" id="PTHR30629">
    <property type="entry name" value="PROPHAGE INTEGRASE"/>
    <property type="match status" value="1"/>
</dbReference>
<evidence type="ECO:0000256" key="1">
    <source>
        <dbReference type="ARBA" id="ARBA00003283"/>
    </source>
</evidence>
<dbReference type="InterPro" id="IPR011010">
    <property type="entry name" value="DNA_brk_join_enz"/>
</dbReference>
<dbReference type="GO" id="GO:0006310">
    <property type="term" value="P:DNA recombination"/>
    <property type="evidence" value="ECO:0007669"/>
    <property type="project" value="UniProtKB-KW"/>
</dbReference>
<dbReference type="OrthoDB" id="198772at2"/>
<dbReference type="InterPro" id="IPR004107">
    <property type="entry name" value="Integrase_SAM-like_N"/>
</dbReference>
<proteinExistence type="inferred from homology"/>
<keyword evidence="4" id="KW-0238">DNA-binding</keyword>
<sequence>MPSIKKRGKSFRIMVSRGYDMAGKQIRKTTTFTPPDGVTEGKAEKLARAYAYEFEQRCRGMTNLDENIRFHELFDWYYDQIAPHKLKEYTLESSRYILETYVLPYIGNMKLKDINTARIDALFNELHRHGSKREMYILKDTSLLAHGYRRPLSRKSGVNMNTLRDMANGKAVMRSTAEKVSKACGKTLKQTFTLAESSGGLEDGTIARVRTALSPIFSTAVKKELLLKNPVMNATTPKDTDTKERAYLNAEQCKELLTIINEFSNPQLTRLIRVLLFTGMRVGEITGLHWADVDFENSTLTVKYSLYRSKGQYKLGTPKTKSSARVISLPPQVMETLAEQMEWQEHRKQDIGNRWIDRGTVFTGEYGEYMNSTYVNTTFKELLKKHDFPNIHIHDLRHANASLLINMGVPVKVISEHLGHCDTRTTENIYAHIFAETRAKASDAISQALGTVN</sequence>
<dbReference type="STRING" id="411473.RUMCAL_00175"/>
<dbReference type="GO" id="GO:0003677">
    <property type="term" value="F:DNA binding"/>
    <property type="evidence" value="ECO:0007669"/>
    <property type="project" value="UniProtKB-KW"/>
</dbReference>
<dbReference type="EMBL" id="AWVF01000026">
    <property type="protein sequence ID" value="ERJ97392.1"/>
    <property type="molecule type" value="Genomic_DNA"/>
</dbReference>
<evidence type="ECO:0000259" key="6">
    <source>
        <dbReference type="PROSITE" id="PS51898"/>
    </source>
</evidence>